<feature type="region of interest" description="Disordered" evidence="2">
    <location>
        <begin position="180"/>
        <end position="202"/>
    </location>
</feature>
<name>A0A0F4YF92_RASE3</name>
<dbReference type="OrthoDB" id="273230at2759"/>
<comment type="caution">
    <text evidence="3">The sequence shown here is derived from an EMBL/GenBank/DDBJ whole genome shotgun (WGS) entry which is preliminary data.</text>
</comment>
<keyword evidence="4" id="KW-1185">Reference proteome</keyword>
<protein>
    <submittedName>
        <fullName evidence="3">Uncharacterized protein</fullName>
    </submittedName>
</protein>
<keyword evidence="1" id="KW-0175">Coiled coil</keyword>
<feature type="coiled-coil region" evidence="1">
    <location>
        <begin position="84"/>
        <end position="111"/>
    </location>
</feature>
<reference evidence="3 4" key="1">
    <citation type="submission" date="2015-04" db="EMBL/GenBank/DDBJ databases">
        <authorList>
            <person name="Heijne W.H."/>
            <person name="Fedorova N.D."/>
            <person name="Nierman W.C."/>
            <person name="Vollebregt A.W."/>
            <person name="Zhao Z."/>
            <person name="Wu L."/>
            <person name="Kumar M."/>
            <person name="Stam H."/>
            <person name="van den Berg M.A."/>
            <person name="Pel H.J."/>
        </authorList>
    </citation>
    <scope>NUCLEOTIDE SEQUENCE [LARGE SCALE GENOMIC DNA]</scope>
    <source>
        <strain evidence="3 4">CBS 393.64</strain>
    </source>
</reference>
<organism evidence="3 4">
    <name type="scientific">Rasamsonia emersonii (strain ATCC 16479 / CBS 393.64 / IMI 116815)</name>
    <dbReference type="NCBI Taxonomy" id="1408163"/>
    <lineage>
        <taxon>Eukaryota</taxon>
        <taxon>Fungi</taxon>
        <taxon>Dikarya</taxon>
        <taxon>Ascomycota</taxon>
        <taxon>Pezizomycotina</taxon>
        <taxon>Eurotiomycetes</taxon>
        <taxon>Eurotiomycetidae</taxon>
        <taxon>Eurotiales</taxon>
        <taxon>Trichocomaceae</taxon>
        <taxon>Rasamsonia</taxon>
    </lineage>
</organism>
<dbReference type="AlphaFoldDB" id="A0A0F4YF92"/>
<dbReference type="RefSeq" id="XP_013323519.1">
    <property type="nucleotide sequence ID" value="XM_013468065.1"/>
</dbReference>
<evidence type="ECO:0000256" key="1">
    <source>
        <dbReference type="SAM" id="Coils"/>
    </source>
</evidence>
<sequence>MATLSRTVSRSSQIRALREGMMAPSVSRRLLPRAAVQFARGYTAQASLHRYRYWRRQGYPTPTSLSPAWTSRRGYADLKPTSGKSEADLLVEELQELYDNAKDEFEIATESTDAATIYAASDRESARDALNHLTRVYTLYTEMTTSSAPDTPAKVPEGEVAPVPKEPVAQNPAEAIAQGRTDPLLSGDPAAGPPMQGQAEGVVGIAPNYNPEEIKPEVREEVKRRVGQRIRELQNAVAALEERARSQG</sequence>
<dbReference type="STRING" id="1408163.A0A0F4YF92"/>
<gene>
    <name evidence="3" type="ORF">T310_9521</name>
</gene>
<evidence type="ECO:0000256" key="2">
    <source>
        <dbReference type="SAM" id="MobiDB-lite"/>
    </source>
</evidence>
<evidence type="ECO:0000313" key="4">
    <source>
        <dbReference type="Proteomes" id="UP000053958"/>
    </source>
</evidence>
<dbReference type="Proteomes" id="UP000053958">
    <property type="component" value="Unassembled WGS sequence"/>
</dbReference>
<accession>A0A0F4YF92</accession>
<dbReference type="GeneID" id="25321454"/>
<evidence type="ECO:0000313" key="3">
    <source>
        <dbReference type="EMBL" id="KKA16907.1"/>
    </source>
</evidence>
<dbReference type="EMBL" id="LASV01000732">
    <property type="protein sequence ID" value="KKA16907.1"/>
    <property type="molecule type" value="Genomic_DNA"/>
</dbReference>
<proteinExistence type="predicted"/>